<dbReference type="AlphaFoldDB" id="A0A8X6J5E2"/>
<name>A0A8X6J5E2_TRICU</name>
<dbReference type="Proteomes" id="UP000887116">
    <property type="component" value="Unassembled WGS sequence"/>
</dbReference>
<reference evidence="1" key="1">
    <citation type="submission" date="2020-07" db="EMBL/GenBank/DDBJ databases">
        <title>Multicomponent nature underlies the extraordinary mechanical properties of spider dragline silk.</title>
        <authorList>
            <person name="Kono N."/>
            <person name="Nakamura H."/>
            <person name="Mori M."/>
            <person name="Yoshida Y."/>
            <person name="Ohtoshi R."/>
            <person name="Malay A.D."/>
            <person name="Moran D.A.P."/>
            <person name="Tomita M."/>
            <person name="Numata K."/>
            <person name="Arakawa K."/>
        </authorList>
    </citation>
    <scope>NUCLEOTIDE SEQUENCE</scope>
</reference>
<gene>
    <name evidence="1" type="ORF">TNCT_560021</name>
</gene>
<keyword evidence="2" id="KW-1185">Reference proteome</keyword>
<sequence length="104" mass="11953">MEHTKEEHLPEMRYCALVSNNGEKSNTRSFSPTSSYQIIRDVSVYIVAWLALEFGVERLLQRYSQLRALSSRIRSFLFCLFSTSAEGGHMYFIIEIEIGLVPSV</sequence>
<evidence type="ECO:0000313" key="1">
    <source>
        <dbReference type="EMBL" id="GFR10838.1"/>
    </source>
</evidence>
<proteinExistence type="predicted"/>
<comment type="caution">
    <text evidence="1">The sequence shown here is derived from an EMBL/GenBank/DDBJ whole genome shotgun (WGS) entry which is preliminary data.</text>
</comment>
<organism evidence="1 2">
    <name type="scientific">Trichonephila clavata</name>
    <name type="common">Joro spider</name>
    <name type="synonym">Nephila clavata</name>
    <dbReference type="NCBI Taxonomy" id="2740835"/>
    <lineage>
        <taxon>Eukaryota</taxon>
        <taxon>Metazoa</taxon>
        <taxon>Ecdysozoa</taxon>
        <taxon>Arthropoda</taxon>
        <taxon>Chelicerata</taxon>
        <taxon>Arachnida</taxon>
        <taxon>Araneae</taxon>
        <taxon>Araneomorphae</taxon>
        <taxon>Entelegynae</taxon>
        <taxon>Araneoidea</taxon>
        <taxon>Nephilidae</taxon>
        <taxon>Trichonephila</taxon>
    </lineage>
</organism>
<protein>
    <submittedName>
        <fullName evidence="1">Uncharacterized protein</fullName>
    </submittedName>
</protein>
<dbReference type="EMBL" id="BMAO01026587">
    <property type="protein sequence ID" value="GFR10838.1"/>
    <property type="molecule type" value="Genomic_DNA"/>
</dbReference>
<accession>A0A8X6J5E2</accession>
<evidence type="ECO:0000313" key="2">
    <source>
        <dbReference type="Proteomes" id="UP000887116"/>
    </source>
</evidence>